<feature type="region of interest" description="Disordered" evidence="1">
    <location>
        <begin position="35"/>
        <end position="70"/>
    </location>
</feature>
<dbReference type="EMBL" id="PDKW01000039">
    <property type="protein sequence ID" value="PGH57836.1"/>
    <property type="molecule type" value="Genomic_DNA"/>
</dbReference>
<evidence type="ECO:0000256" key="1">
    <source>
        <dbReference type="SAM" id="MobiDB-lite"/>
    </source>
</evidence>
<dbReference type="AlphaFoldDB" id="A0A2B8BGD9"/>
<feature type="compositionally biased region" description="Pro residues" evidence="1">
    <location>
        <begin position="54"/>
        <end position="64"/>
    </location>
</feature>
<gene>
    <name evidence="2" type="ORF">CRT60_07620</name>
</gene>
<dbReference type="Proteomes" id="UP000225379">
    <property type="component" value="Unassembled WGS sequence"/>
</dbReference>
<reference evidence="3" key="1">
    <citation type="submission" date="2017-10" db="EMBL/GenBank/DDBJ databases">
        <authorList>
            <person name="Kravchenko I.K."/>
            <person name="Grouzdev D.S."/>
        </authorList>
    </citation>
    <scope>NUCLEOTIDE SEQUENCE [LARGE SCALE GENOMIC DNA]</scope>
    <source>
        <strain evidence="3">B2</strain>
    </source>
</reference>
<evidence type="ECO:0000313" key="2">
    <source>
        <dbReference type="EMBL" id="PGH57836.1"/>
    </source>
</evidence>
<protein>
    <submittedName>
        <fullName evidence="2">Uncharacterized protein</fullName>
    </submittedName>
</protein>
<proteinExistence type="predicted"/>
<sequence>MFGRGKHTLALKRRMAALDALRAKVMVADTDLTIVQRTPTPSPPDAPPRAASIGPPPSRTPGWPPSWHCC</sequence>
<keyword evidence="3" id="KW-1185">Reference proteome</keyword>
<organism evidence="2 3">
    <name type="scientific">Azospirillum palustre</name>
    <dbReference type="NCBI Taxonomy" id="2044885"/>
    <lineage>
        <taxon>Bacteria</taxon>
        <taxon>Pseudomonadati</taxon>
        <taxon>Pseudomonadota</taxon>
        <taxon>Alphaproteobacteria</taxon>
        <taxon>Rhodospirillales</taxon>
        <taxon>Azospirillaceae</taxon>
        <taxon>Azospirillum</taxon>
    </lineage>
</organism>
<accession>A0A2B8BGD9</accession>
<name>A0A2B8BGD9_9PROT</name>
<comment type="caution">
    <text evidence="2">The sequence shown here is derived from an EMBL/GenBank/DDBJ whole genome shotgun (WGS) entry which is preliminary data.</text>
</comment>
<evidence type="ECO:0000313" key="3">
    <source>
        <dbReference type="Proteomes" id="UP000225379"/>
    </source>
</evidence>